<dbReference type="EMBL" id="CM056741">
    <property type="protein sequence ID" value="KAJ8687224.1"/>
    <property type="molecule type" value="Genomic_DNA"/>
</dbReference>
<accession>A0ACC2PVA7</accession>
<sequence length="1057" mass="119317">MGKPVYGAAGVDSDGDEGDGGKRKRKQELEEIRRNALAVKRNLRSRATTRKAKNGLEKALNKFAGKRRDIENVNQSQQPLLNRKTRTTVITDENISISPKPLRLEGFFRGGIKGKELTRPLRPDEKLRQAILNSDALQLLQSGGLSRRYANVCEDAPTKDVIDSQTRVKISQVLNGSLQSNSDLDNSTSSSNIFPHSPILGGFRGFRKKHPEKSDQNFDSSIILFQNKKAEAVQHTTKGDSCEKFLFERENSEVHTRNTQQFSENIRPSSNGLSRTTTPENEIFFASYTPVQDRDKKASEKVRNKINVSDPKLMNFYMKSCKIIDRKNFNEDFWVNAEDPLKAVKSSLKATYMNNYKDFVHRQQNLRVQRSASSDRLSCSSNSEIMQEPDSVVARALKKNKVIEAIPGTRKTIDNKSDSLSNVSSSRRSILVPKDQEIHDAKKRFSASTHAESGGRTSSSAVVNEANNEPESASSYSKMKDIHPDRHEVIANFLRDVATTYEHKEELNILCSQREEGKRMENGITDRQAAILPGKAHKDSSSIQKGMKHVPAILRKNRPLADCAAKGKVLFSIEKCSKTNVTDNSLLIDLRGNEDFITERTPNSGCAHNESVEAPKCKNVYMNAKYNPPPTWINMAAPQHKKLFRNPEPERQRLLFTSPRIVKRNVVITQSFEASPHRQLSQVSASDVDSFRWQLSQGSLDQGGCCMNRMVSFGDIQEKTNRLTLQSSQGQSCSQEMNEQMPPPQQLKYQSNQYYQHYPSPMNNHAAFSHQKRVVYKDVPSSNSRPVILNLDHQYQPSGTIEQSNQQPSRPAGNNYQLVPSQNFSVSDSEDFDYCKANGIPICGSQSSQKPYPESYMACVPVQQQSAMQPVKFLGVEGNRVPQRRPIYNSNDMSSYTYVHKTTMANQPSRVRQVTVTRQPPPQQVLYPGDTSCNPQYTMSSIRWQNQGAPQCSVPSRYDHHNVNKSSSIAVSNDQDALPIHRNRASDLNRNTTLNFVGNCNTDQTLIGHHSIPVHNLVSNQKYMRQHVQNQIPQSVYPQIEYQHEYCNNNVVSVEYL</sequence>
<organism evidence="1 2">
    <name type="scientific">Eretmocerus hayati</name>
    <dbReference type="NCBI Taxonomy" id="131215"/>
    <lineage>
        <taxon>Eukaryota</taxon>
        <taxon>Metazoa</taxon>
        <taxon>Ecdysozoa</taxon>
        <taxon>Arthropoda</taxon>
        <taxon>Hexapoda</taxon>
        <taxon>Insecta</taxon>
        <taxon>Pterygota</taxon>
        <taxon>Neoptera</taxon>
        <taxon>Endopterygota</taxon>
        <taxon>Hymenoptera</taxon>
        <taxon>Apocrita</taxon>
        <taxon>Proctotrupomorpha</taxon>
        <taxon>Chalcidoidea</taxon>
        <taxon>Aphelinidae</taxon>
        <taxon>Aphelininae</taxon>
        <taxon>Eretmocerus</taxon>
    </lineage>
</organism>
<proteinExistence type="predicted"/>
<gene>
    <name evidence="1" type="ORF">QAD02_023018</name>
</gene>
<evidence type="ECO:0000313" key="1">
    <source>
        <dbReference type="EMBL" id="KAJ8687224.1"/>
    </source>
</evidence>
<keyword evidence="2" id="KW-1185">Reference proteome</keyword>
<comment type="caution">
    <text evidence="1">The sequence shown here is derived from an EMBL/GenBank/DDBJ whole genome shotgun (WGS) entry which is preliminary data.</text>
</comment>
<dbReference type="Proteomes" id="UP001239111">
    <property type="component" value="Chromosome 1"/>
</dbReference>
<protein>
    <submittedName>
        <fullName evidence="1">Uncharacterized protein</fullName>
    </submittedName>
</protein>
<evidence type="ECO:0000313" key="2">
    <source>
        <dbReference type="Proteomes" id="UP001239111"/>
    </source>
</evidence>
<name>A0ACC2PVA7_9HYME</name>
<reference evidence="1" key="1">
    <citation type="submission" date="2023-04" db="EMBL/GenBank/DDBJ databases">
        <title>A chromosome-level genome assembly of the parasitoid wasp Eretmocerus hayati.</title>
        <authorList>
            <person name="Zhong Y."/>
            <person name="Liu S."/>
            <person name="Liu Y."/>
        </authorList>
    </citation>
    <scope>NUCLEOTIDE SEQUENCE</scope>
    <source>
        <strain evidence="1">ZJU_SS_LIU_2023</strain>
    </source>
</reference>